<evidence type="ECO:0000256" key="1">
    <source>
        <dbReference type="ARBA" id="ARBA00006763"/>
    </source>
</evidence>
<dbReference type="FunFam" id="3.40.50.450:FF:000012">
    <property type="entry name" value="LOG family protein YvdD"/>
    <property type="match status" value="1"/>
</dbReference>
<dbReference type="GO" id="GO:0005829">
    <property type="term" value="C:cytosol"/>
    <property type="evidence" value="ECO:0007669"/>
    <property type="project" value="TreeGrafter"/>
</dbReference>
<dbReference type="OrthoDB" id="9801098at2"/>
<comment type="caution">
    <text evidence="3">The sequence shown here is derived from an EMBL/GenBank/DDBJ whole genome shotgun (WGS) entry which is preliminary data.</text>
</comment>
<reference evidence="3 4" key="2">
    <citation type="submission" date="2018-03" db="EMBL/GenBank/DDBJ databases">
        <title>The ancient ancestry and fast evolution of plastids.</title>
        <authorList>
            <person name="Moore K.R."/>
            <person name="Magnabosco C."/>
            <person name="Momper L."/>
            <person name="Gold D.A."/>
            <person name="Bosak T."/>
            <person name="Fournier G.P."/>
        </authorList>
    </citation>
    <scope>NUCLEOTIDE SEQUENCE [LARGE SCALE GENOMIC DNA]</scope>
    <source>
        <strain evidence="3 4">ULC18</strain>
    </source>
</reference>
<keyword evidence="4" id="KW-1185">Reference proteome</keyword>
<dbReference type="EMBL" id="PVWK01000099">
    <property type="protein sequence ID" value="PSB26897.1"/>
    <property type="molecule type" value="Genomic_DNA"/>
</dbReference>
<reference evidence="4" key="1">
    <citation type="submission" date="2018-02" db="EMBL/GenBank/DDBJ databases">
        <authorList>
            <person name="Moore K."/>
            <person name="Momper L."/>
        </authorList>
    </citation>
    <scope>NUCLEOTIDE SEQUENCE [LARGE SCALE GENOMIC DNA]</scope>
    <source>
        <strain evidence="4">ULC18</strain>
    </source>
</reference>
<protein>
    <recommendedName>
        <fullName evidence="2">Cytokinin riboside 5'-monophosphate phosphoribohydrolase</fullName>
        <ecNumber evidence="2">3.2.2.n1</ecNumber>
    </recommendedName>
</protein>
<dbReference type="NCBIfam" id="TIGR00730">
    <property type="entry name" value="Rossman fold protein, TIGR00730 family"/>
    <property type="match status" value="1"/>
</dbReference>
<dbReference type="Proteomes" id="UP000239576">
    <property type="component" value="Unassembled WGS sequence"/>
</dbReference>
<dbReference type="Pfam" id="PF03641">
    <property type="entry name" value="Lysine_decarbox"/>
    <property type="match status" value="1"/>
</dbReference>
<dbReference type="AlphaFoldDB" id="A0A2T1E2E0"/>
<keyword evidence="2" id="KW-0203">Cytokinin biosynthesis</keyword>
<evidence type="ECO:0000313" key="4">
    <source>
        <dbReference type="Proteomes" id="UP000239576"/>
    </source>
</evidence>
<dbReference type="GO" id="GO:0016799">
    <property type="term" value="F:hydrolase activity, hydrolyzing N-glycosyl compounds"/>
    <property type="evidence" value="ECO:0007669"/>
    <property type="project" value="TreeGrafter"/>
</dbReference>
<gene>
    <name evidence="3" type="ORF">C7B82_18600</name>
</gene>
<dbReference type="PANTHER" id="PTHR31223:SF70">
    <property type="entry name" value="LOG FAMILY PROTEIN YJL055W"/>
    <property type="match status" value="1"/>
</dbReference>
<evidence type="ECO:0000256" key="2">
    <source>
        <dbReference type="RuleBase" id="RU363015"/>
    </source>
</evidence>
<dbReference type="InterPro" id="IPR031100">
    <property type="entry name" value="LOG_fam"/>
</dbReference>
<dbReference type="PANTHER" id="PTHR31223">
    <property type="entry name" value="LOG FAMILY PROTEIN YJL055W"/>
    <property type="match status" value="1"/>
</dbReference>
<dbReference type="Gene3D" id="3.40.50.450">
    <property type="match status" value="1"/>
</dbReference>
<accession>A0A2T1E2E0</accession>
<dbReference type="SUPFAM" id="SSF102405">
    <property type="entry name" value="MCP/YpsA-like"/>
    <property type="match status" value="1"/>
</dbReference>
<organism evidence="3 4">
    <name type="scientific">Stenomitos frigidus ULC18</name>
    <dbReference type="NCBI Taxonomy" id="2107698"/>
    <lineage>
        <taxon>Bacteria</taxon>
        <taxon>Bacillati</taxon>
        <taxon>Cyanobacteriota</taxon>
        <taxon>Cyanophyceae</taxon>
        <taxon>Leptolyngbyales</taxon>
        <taxon>Leptolyngbyaceae</taxon>
        <taxon>Stenomitos</taxon>
    </lineage>
</organism>
<dbReference type="RefSeq" id="WP_106257811.1">
    <property type="nucleotide sequence ID" value="NZ_CAWNSW010000139.1"/>
</dbReference>
<comment type="similarity">
    <text evidence="1 2">Belongs to the LOG family.</text>
</comment>
<dbReference type="EC" id="3.2.2.n1" evidence="2"/>
<dbReference type="InterPro" id="IPR005269">
    <property type="entry name" value="LOG"/>
</dbReference>
<sequence length="193" mass="20864">MKHICVFCGSNQGAKLSYKAAAQALGQALVKRGLGLVYGGGNVGLMGTIADSVLAVGGTAIGVIPQALVDKELAHKSLTQLHIVSSMHERKALMADLSDGFIALPGGFGTFEEFCEVLTWAQLGFHQKPCGLLNIDEYYSPLIAMFDHATAEQFVLPPHRSLVLEAQDPDQLLDKLASYEPITVQKWIDRKEL</sequence>
<evidence type="ECO:0000313" key="3">
    <source>
        <dbReference type="EMBL" id="PSB26897.1"/>
    </source>
</evidence>
<dbReference type="GO" id="GO:0009691">
    <property type="term" value="P:cytokinin biosynthetic process"/>
    <property type="evidence" value="ECO:0007669"/>
    <property type="project" value="UniProtKB-UniRule"/>
</dbReference>
<keyword evidence="2" id="KW-0378">Hydrolase</keyword>
<name>A0A2T1E2E0_9CYAN</name>
<proteinExistence type="inferred from homology"/>